<dbReference type="Proteomes" id="UP000037035">
    <property type="component" value="Unassembled WGS sequence"/>
</dbReference>
<sequence>MRIPYQTWTGRKINLNVLRPFGCLVYSLIPMERRQFKLNPTAEKGIMLGYENDFSSYRILKLNDKRIVRKHSLKTDWIQAWNKPKKKFLRTLLLKTENLKLSTKPRKKSTAKSQPITFYLLTEEETPLLYT</sequence>
<evidence type="ECO:0000313" key="3">
    <source>
        <dbReference type="Proteomes" id="UP000037035"/>
    </source>
</evidence>
<comment type="caution">
    <text evidence="2">The sequence shown here is derived from an EMBL/GenBank/DDBJ whole genome shotgun (WGS) entry which is preliminary data.</text>
</comment>
<protein>
    <recommendedName>
        <fullName evidence="1">Retroviral polymerase SH3-like domain-containing protein</fullName>
    </recommendedName>
</protein>
<dbReference type="AlphaFoldDB" id="A0A0L6UR72"/>
<accession>A0A0L6UR72</accession>
<keyword evidence="3" id="KW-1185">Reference proteome</keyword>
<dbReference type="InterPro" id="IPR057670">
    <property type="entry name" value="SH3_retrovirus"/>
</dbReference>
<name>A0A0L6UR72_9BASI</name>
<dbReference type="OrthoDB" id="2802215at2759"/>
<dbReference type="VEuPathDB" id="FungiDB:VP01_448g1"/>
<organism evidence="2 3">
    <name type="scientific">Puccinia sorghi</name>
    <dbReference type="NCBI Taxonomy" id="27349"/>
    <lineage>
        <taxon>Eukaryota</taxon>
        <taxon>Fungi</taxon>
        <taxon>Dikarya</taxon>
        <taxon>Basidiomycota</taxon>
        <taxon>Pucciniomycotina</taxon>
        <taxon>Pucciniomycetes</taxon>
        <taxon>Pucciniales</taxon>
        <taxon>Pucciniaceae</taxon>
        <taxon>Puccinia</taxon>
    </lineage>
</organism>
<dbReference type="EMBL" id="LAVV01009601">
    <property type="protein sequence ID" value="KNZ50320.1"/>
    <property type="molecule type" value="Genomic_DNA"/>
</dbReference>
<evidence type="ECO:0000259" key="1">
    <source>
        <dbReference type="Pfam" id="PF25597"/>
    </source>
</evidence>
<reference evidence="2 3" key="1">
    <citation type="submission" date="2015-08" db="EMBL/GenBank/DDBJ databases">
        <title>Next Generation Sequencing and Analysis of the Genome of Puccinia sorghi L Schw, the Causal Agent of Maize Common Rust.</title>
        <authorList>
            <person name="Rochi L."/>
            <person name="Burguener G."/>
            <person name="Darino M."/>
            <person name="Turjanski A."/>
            <person name="Kreff E."/>
            <person name="Dieguez M.J."/>
            <person name="Sacco F."/>
        </authorList>
    </citation>
    <scope>NUCLEOTIDE SEQUENCE [LARGE SCALE GENOMIC DNA]</scope>
    <source>
        <strain evidence="2 3">RO10H11247</strain>
    </source>
</reference>
<dbReference type="Pfam" id="PF25597">
    <property type="entry name" value="SH3_retrovirus"/>
    <property type="match status" value="1"/>
</dbReference>
<evidence type="ECO:0000313" key="2">
    <source>
        <dbReference type="EMBL" id="KNZ50320.1"/>
    </source>
</evidence>
<proteinExistence type="predicted"/>
<feature type="domain" description="Retroviral polymerase SH3-like" evidence="1">
    <location>
        <begin position="23"/>
        <end position="74"/>
    </location>
</feature>
<gene>
    <name evidence="2" type="ORF">VP01_448g1</name>
</gene>